<evidence type="ECO:0000256" key="4">
    <source>
        <dbReference type="RuleBase" id="RU003494"/>
    </source>
</evidence>
<keyword evidence="8" id="KW-1185">Reference proteome</keyword>
<dbReference type="InterPro" id="IPR040079">
    <property type="entry name" value="Glutathione_S-Trfase"/>
</dbReference>
<comment type="caution">
    <text evidence="7">The sequence shown here is derived from an EMBL/GenBank/DDBJ whole genome shotgun (WGS) entry which is preliminary data.</text>
</comment>
<dbReference type="PANTHER" id="PTHR43900">
    <property type="entry name" value="GLUTATHIONE S-TRANSFERASE RHO"/>
    <property type="match status" value="1"/>
</dbReference>
<dbReference type="InterPro" id="IPR004046">
    <property type="entry name" value="GST_C"/>
</dbReference>
<dbReference type="OrthoDB" id="249703at2759"/>
<sequence>MVLKIYGSKLATCTRRVATVCHELQVPFELVEVDIVNKEHKTPAYMEHQPFGQIPYIDDDGFILFETRAICRYLAAKYPRNNLLPTDPKQNALFEQAAAFEQANFDPAASKVGLEFYKRRLGWGFDQQAVDANLPQLELRVPGYEAILGKTRYLAGDNITLADIFHLPYGAFVAEGSDVLTKHPNIARWLNELTARPSWLAYTNGVVSTSAY</sequence>
<accession>A0A8H6VWX8</accession>
<dbReference type="Pfam" id="PF00043">
    <property type="entry name" value="GST_C"/>
    <property type="match status" value="1"/>
</dbReference>
<dbReference type="GeneID" id="59348360"/>
<dbReference type="EMBL" id="JACAZF010000008">
    <property type="protein sequence ID" value="KAF7296897.1"/>
    <property type="molecule type" value="Genomic_DNA"/>
</dbReference>
<dbReference type="Pfam" id="PF02798">
    <property type="entry name" value="GST_N"/>
    <property type="match status" value="1"/>
</dbReference>
<dbReference type="PROSITE" id="PS50404">
    <property type="entry name" value="GST_NTER"/>
    <property type="match status" value="1"/>
</dbReference>
<dbReference type="EC" id="2.5.1.18" evidence="1"/>
<feature type="domain" description="GST N-terminal" evidence="5">
    <location>
        <begin position="1"/>
        <end position="82"/>
    </location>
</feature>
<reference evidence="7" key="1">
    <citation type="submission" date="2020-05" db="EMBL/GenBank/DDBJ databases">
        <title>Mycena genomes resolve the evolution of fungal bioluminescence.</title>
        <authorList>
            <person name="Tsai I.J."/>
        </authorList>
    </citation>
    <scope>NUCLEOTIDE SEQUENCE</scope>
    <source>
        <strain evidence="7">171206Taipei</strain>
    </source>
</reference>
<keyword evidence="2" id="KW-0808">Transferase</keyword>
<feature type="domain" description="GST C-terminal" evidence="6">
    <location>
        <begin position="87"/>
        <end position="212"/>
    </location>
</feature>
<dbReference type="PROSITE" id="PS50405">
    <property type="entry name" value="GST_CTER"/>
    <property type="match status" value="1"/>
</dbReference>
<dbReference type="InterPro" id="IPR010987">
    <property type="entry name" value="Glutathione-S-Trfase_C-like"/>
</dbReference>
<evidence type="ECO:0000313" key="8">
    <source>
        <dbReference type="Proteomes" id="UP000636479"/>
    </source>
</evidence>
<protein>
    <recommendedName>
        <fullName evidence="1">glutathione transferase</fullName>
        <ecNumber evidence="1">2.5.1.18</ecNumber>
    </recommendedName>
</protein>
<evidence type="ECO:0000259" key="5">
    <source>
        <dbReference type="PROSITE" id="PS50404"/>
    </source>
</evidence>
<dbReference type="GO" id="GO:0043295">
    <property type="term" value="F:glutathione binding"/>
    <property type="evidence" value="ECO:0007669"/>
    <property type="project" value="TreeGrafter"/>
</dbReference>
<dbReference type="GO" id="GO:0005737">
    <property type="term" value="C:cytoplasm"/>
    <property type="evidence" value="ECO:0007669"/>
    <property type="project" value="TreeGrafter"/>
</dbReference>
<comment type="similarity">
    <text evidence="4">Belongs to the GST superfamily.</text>
</comment>
<dbReference type="SUPFAM" id="SSF47616">
    <property type="entry name" value="GST C-terminal domain-like"/>
    <property type="match status" value="1"/>
</dbReference>
<dbReference type="InterPro" id="IPR036249">
    <property type="entry name" value="Thioredoxin-like_sf"/>
</dbReference>
<proteinExistence type="inferred from homology"/>
<evidence type="ECO:0000256" key="2">
    <source>
        <dbReference type="ARBA" id="ARBA00022679"/>
    </source>
</evidence>
<dbReference type="Proteomes" id="UP000636479">
    <property type="component" value="Unassembled WGS sequence"/>
</dbReference>
<organism evidence="7 8">
    <name type="scientific">Mycena indigotica</name>
    <dbReference type="NCBI Taxonomy" id="2126181"/>
    <lineage>
        <taxon>Eukaryota</taxon>
        <taxon>Fungi</taxon>
        <taxon>Dikarya</taxon>
        <taxon>Basidiomycota</taxon>
        <taxon>Agaricomycotina</taxon>
        <taxon>Agaricomycetes</taxon>
        <taxon>Agaricomycetidae</taxon>
        <taxon>Agaricales</taxon>
        <taxon>Marasmiineae</taxon>
        <taxon>Mycenaceae</taxon>
        <taxon>Mycena</taxon>
    </lineage>
</organism>
<dbReference type="SUPFAM" id="SSF52833">
    <property type="entry name" value="Thioredoxin-like"/>
    <property type="match status" value="1"/>
</dbReference>
<dbReference type="SFLD" id="SFLDG00358">
    <property type="entry name" value="Main_(cytGST)"/>
    <property type="match status" value="1"/>
</dbReference>
<evidence type="ECO:0000259" key="6">
    <source>
        <dbReference type="PROSITE" id="PS50405"/>
    </source>
</evidence>
<dbReference type="SFLD" id="SFLDS00019">
    <property type="entry name" value="Glutathione_Transferase_(cytos"/>
    <property type="match status" value="1"/>
</dbReference>
<dbReference type="AlphaFoldDB" id="A0A8H6VWX8"/>
<dbReference type="InterPro" id="IPR036282">
    <property type="entry name" value="Glutathione-S-Trfase_C_sf"/>
</dbReference>
<comment type="catalytic activity">
    <reaction evidence="3">
        <text>RX + glutathione = an S-substituted glutathione + a halide anion + H(+)</text>
        <dbReference type="Rhea" id="RHEA:16437"/>
        <dbReference type="ChEBI" id="CHEBI:15378"/>
        <dbReference type="ChEBI" id="CHEBI:16042"/>
        <dbReference type="ChEBI" id="CHEBI:17792"/>
        <dbReference type="ChEBI" id="CHEBI:57925"/>
        <dbReference type="ChEBI" id="CHEBI:90779"/>
        <dbReference type="EC" id="2.5.1.18"/>
    </reaction>
</comment>
<name>A0A8H6VWX8_9AGAR</name>
<dbReference type="FunFam" id="3.40.30.10:FF:000016">
    <property type="entry name" value="Glutathione S-transferase F2"/>
    <property type="match status" value="1"/>
</dbReference>
<dbReference type="InterPro" id="IPR004045">
    <property type="entry name" value="Glutathione_S-Trfase_N"/>
</dbReference>
<dbReference type="RefSeq" id="XP_037217256.1">
    <property type="nucleotide sequence ID" value="XM_037365844.1"/>
</dbReference>
<dbReference type="CDD" id="cd03053">
    <property type="entry name" value="GST_N_Phi"/>
    <property type="match status" value="1"/>
</dbReference>
<gene>
    <name evidence="7" type="ORF">MIND_00921500</name>
</gene>
<evidence type="ECO:0000313" key="7">
    <source>
        <dbReference type="EMBL" id="KAF7296897.1"/>
    </source>
</evidence>
<dbReference type="Gene3D" id="1.20.1050.10">
    <property type="match status" value="1"/>
</dbReference>
<dbReference type="PANTHER" id="PTHR43900:SF3">
    <property type="entry name" value="GLUTATHIONE S-TRANSFERASE RHO"/>
    <property type="match status" value="1"/>
</dbReference>
<evidence type="ECO:0000256" key="3">
    <source>
        <dbReference type="ARBA" id="ARBA00047960"/>
    </source>
</evidence>
<dbReference type="GO" id="GO:0006749">
    <property type="term" value="P:glutathione metabolic process"/>
    <property type="evidence" value="ECO:0007669"/>
    <property type="project" value="TreeGrafter"/>
</dbReference>
<dbReference type="GO" id="GO:0004364">
    <property type="term" value="F:glutathione transferase activity"/>
    <property type="evidence" value="ECO:0007669"/>
    <property type="project" value="UniProtKB-EC"/>
</dbReference>
<evidence type="ECO:0000256" key="1">
    <source>
        <dbReference type="ARBA" id="ARBA00012452"/>
    </source>
</evidence>
<dbReference type="Gene3D" id="3.40.30.10">
    <property type="entry name" value="Glutaredoxin"/>
    <property type="match status" value="1"/>
</dbReference>